<evidence type="ECO:0000313" key="3">
    <source>
        <dbReference type="Proteomes" id="UP000199223"/>
    </source>
</evidence>
<dbReference type="Proteomes" id="UP000199223">
    <property type="component" value="Unassembled WGS sequence"/>
</dbReference>
<dbReference type="RefSeq" id="WP_092265427.1">
    <property type="nucleotide sequence ID" value="NZ_FNZA01000019.1"/>
</dbReference>
<dbReference type="InterPro" id="IPR001387">
    <property type="entry name" value="Cro/C1-type_HTH"/>
</dbReference>
<dbReference type="SUPFAM" id="SSF47413">
    <property type="entry name" value="lambda repressor-like DNA-binding domains"/>
    <property type="match status" value="1"/>
</dbReference>
<keyword evidence="3" id="KW-1185">Reference proteome</keyword>
<dbReference type="CDD" id="cd00093">
    <property type="entry name" value="HTH_XRE"/>
    <property type="match status" value="1"/>
</dbReference>
<dbReference type="STRING" id="856736.SAMN04488058_11919"/>
<dbReference type="SMART" id="SM00530">
    <property type="entry name" value="HTH_XRE"/>
    <property type="match status" value="1"/>
</dbReference>
<dbReference type="GO" id="GO:0003677">
    <property type="term" value="F:DNA binding"/>
    <property type="evidence" value="ECO:0007669"/>
    <property type="project" value="InterPro"/>
</dbReference>
<dbReference type="Pfam" id="PF13560">
    <property type="entry name" value="HTH_31"/>
    <property type="match status" value="1"/>
</dbReference>
<feature type="domain" description="HTH cro/C1-type" evidence="1">
    <location>
        <begin position="13"/>
        <end position="67"/>
    </location>
</feature>
<accession>A0A1H7BTQ7</accession>
<dbReference type="InterPro" id="IPR010982">
    <property type="entry name" value="Lambda_DNA-bd_dom_sf"/>
</dbReference>
<dbReference type="OrthoDB" id="74289at2"/>
<sequence>MLTDQDDLIRQRIRARMAERGLTQAQLARQLGIKPPSLAQVLSGRRGRIPESLLTVLAALELHIEILPALEKQDG</sequence>
<protein>
    <submittedName>
        <fullName evidence="2">Helix-turn-helix domain-containing protein</fullName>
    </submittedName>
</protein>
<reference evidence="3" key="1">
    <citation type="submission" date="2016-10" db="EMBL/GenBank/DDBJ databases">
        <authorList>
            <person name="Varghese N."/>
            <person name="Submissions S."/>
        </authorList>
    </citation>
    <scope>NUCLEOTIDE SEQUENCE [LARGE SCALE GENOMIC DNA]</scope>
    <source>
        <strain evidence="3">CGMCC 1.10218</strain>
    </source>
</reference>
<name>A0A1H7BTQ7_9DEIO</name>
<dbReference type="PROSITE" id="PS50943">
    <property type="entry name" value="HTH_CROC1"/>
    <property type="match status" value="1"/>
</dbReference>
<organism evidence="2 3">
    <name type="scientific">Deinococcus reticulitermitis</name>
    <dbReference type="NCBI Taxonomy" id="856736"/>
    <lineage>
        <taxon>Bacteria</taxon>
        <taxon>Thermotogati</taxon>
        <taxon>Deinococcota</taxon>
        <taxon>Deinococci</taxon>
        <taxon>Deinococcales</taxon>
        <taxon>Deinococcaceae</taxon>
        <taxon>Deinococcus</taxon>
    </lineage>
</organism>
<proteinExistence type="predicted"/>
<evidence type="ECO:0000313" key="2">
    <source>
        <dbReference type="EMBL" id="SEJ79717.1"/>
    </source>
</evidence>
<evidence type="ECO:0000259" key="1">
    <source>
        <dbReference type="PROSITE" id="PS50943"/>
    </source>
</evidence>
<dbReference type="AlphaFoldDB" id="A0A1H7BTQ7"/>
<dbReference type="Gene3D" id="1.10.260.40">
    <property type="entry name" value="lambda repressor-like DNA-binding domains"/>
    <property type="match status" value="1"/>
</dbReference>
<gene>
    <name evidence="2" type="ORF">SAMN04488058_11919</name>
</gene>
<dbReference type="EMBL" id="FNZA01000019">
    <property type="protein sequence ID" value="SEJ79717.1"/>
    <property type="molecule type" value="Genomic_DNA"/>
</dbReference>